<comment type="caution">
    <text evidence="2">The sequence shown here is derived from an EMBL/GenBank/DDBJ whole genome shotgun (WGS) entry which is preliminary data.</text>
</comment>
<dbReference type="PANTHER" id="PTHR33608">
    <property type="entry name" value="BLL2464 PROTEIN"/>
    <property type="match status" value="1"/>
</dbReference>
<dbReference type="RefSeq" id="WP_382344367.1">
    <property type="nucleotide sequence ID" value="NZ_JBHSAB010000029.1"/>
</dbReference>
<dbReference type="PANTHER" id="PTHR33608:SF12">
    <property type="entry name" value="DUF58 DOMAIN-CONTAINING PROTEIN"/>
    <property type="match status" value="1"/>
</dbReference>
<dbReference type="EMBL" id="JBHSAB010000029">
    <property type="protein sequence ID" value="MFC3909802.1"/>
    <property type="molecule type" value="Genomic_DNA"/>
</dbReference>
<dbReference type="InterPro" id="IPR036465">
    <property type="entry name" value="vWFA_dom_sf"/>
</dbReference>
<evidence type="ECO:0000313" key="2">
    <source>
        <dbReference type="EMBL" id="MFC3909802.1"/>
    </source>
</evidence>
<proteinExistence type="predicted"/>
<dbReference type="Pfam" id="PF01882">
    <property type="entry name" value="DUF58"/>
    <property type="match status" value="1"/>
</dbReference>
<dbReference type="InterPro" id="IPR002881">
    <property type="entry name" value="DUF58"/>
</dbReference>
<sequence length="305" mass="34823">MNQGLVAELDELISLKRFARKVSYQPEGKVLKAGNHLSRRRGRGMDFAEVRNYQAGDEIRHMEWRVTARTGRPHVKVYQEERERPVVLLADFNPSMYFGTRVAFKSVIAAKLATLIAWTAIKQGDRVGALLYSAEQHNEFIPRSRETAILPLLSTLSRYTGQFSQAADSTAPAVNLSEALIRLRRVARPGSILVLISDFYQLDSDTEKHLGRLRLSNDVLAYHICDALELAPPPPAQYAITDGQREMLLETTDNRTCQGYQNWCDQHTMTPDAMFRRLQIQYQRVTADMDLARLVHQTFPRRKHA</sequence>
<feature type="domain" description="DUF58" evidence="1">
    <location>
        <begin position="49"/>
        <end position="263"/>
    </location>
</feature>
<keyword evidence="3" id="KW-1185">Reference proteome</keyword>
<protein>
    <submittedName>
        <fullName evidence="2">DUF58 domain-containing protein</fullName>
    </submittedName>
</protein>
<evidence type="ECO:0000259" key="1">
    <source>
        <dbReference type="Pfam" id="PF01882"/>
    </source>
</evidence>
<accession>A0ABV8CIH6</accession>
<evidence type="ECO:0000313" key="3">
    <source>
        <dbReference type="Proteomes" id="UP001595758"/>
    </source>
</evidence>
<dbReference type="Proteomes" id="UP001595758">
    <property type="component" value="Unassembled WGS sequence"/>
</dbReference>
<gene>
    <name evidence="2" type="ORF">ACFORL_12040</name>
</gene>
<reference evidence="3" key="1">
    <citation type="journal article" date="2019" name="Int. J. Syst. Evol. Microbiol.">
        <title>The Global Catalogue of Microorganisms (GCM) 10K type strain sequencing project: providing services to taxonomists for standard genome sequencing and annotation.</title>
        <authorList>
            <consortium name="The Broad Institute Genomics Platform"/>
            <consortium name="The Broad Institute Genome Sequencing Center for Infectious Disease"/>
            <person name="Wu L."/>
            <person name="Ma J."/>
        </authorList>
    </citation>
    <scope>NUCLEOTIDE SEQUENCE [LARGE SCALE GENOMIC DNA]</scope>
    <source>
        <strain evidence="3">CCUG 59858</strain>
    </source>
</reference>
<name>A0ABV8CIH6_9GAMM</name>
<dbReference type="SUPFAM" id="SSF53300">
    <property type="entry name" value="vWA-like"/>
    <property type="match status" value="1"/>
</dbReference>
<organism evidence="2 3">
    <name type="scientific">Legionella dresdenensis</name>
    <dbReference type="NCBI Taxonomy" id="450200"/>
    <lineage>
        <taxon>Bacteria</taxon>
        <taxon>Pseudomonadati</taxon>
        <taxon>Pseudomonadota</taxon>
        <taxon>Gammaproteobacteria</taxon>
        <taxon>Legionellales</taxon>
        <taxon>Legionellaceae</taxon>
        <taxon>Legionella</taxon>
    </lineage>
</organism>